<dbReference type="Ensembl" id="ENSFHET00000007939.1">
    <property type="protein sequence ID" value="ENSFHEP00000004973.1"/>
    <property type="gene ID" value="ENSFHEG00000005910.1"/>
</dbReference>
<reference evidence="2" key="1">
    <citation type="submission" date="2025-08" db="UniProtKB">
        <authorList>
            <consortium name="Ensembl"/>
        </authorList>
    </citation>
    <scope>IDENTIFICATION</scope>
</reference>
<proteinExistence type="predicted"/>
<evidence type="ECO:0000256" key="1">
    <source>
        <dbReference type="SAM" id="MobiDB-lite"/>
    </source>
</evidence>
<reference evidence="2" key="2">
    <citation type="submission" date="2025-09" db="UniProtKB">
        <authorList>
            <consortium name="Ensembl"/>
        </authorList>
    </citation>
    <scope>IDENTIFICATION</scope>
</reference>
<dbReference type="Proteomes" id="UP000265000">
    <property type="component" value="Unplaced"/>
</dbReference>
<feature type="compositionally biased region" description="Acidic residues" evidence="1">
    <location>
        <begin position="53"/>
        <end position="70"/>
    </location>
</feature>
<organism evidence="2 3">
    <name type="scientific">Fundulus heteroclitus</name>
    <name type="common">Killifish</name>
    <name type="synonym">Mummichog</name>
    <dbReference type="NCBI Taxonomy" id="8078"/>
    <lineage>
        <taxon>Eukaryota</taxon>
        <taxon>Metazoa</taxon>
        <taxon>Chordata</taxon>
        <taxon>Craniata</taxon>
        <taxon>Vertebrata</taxon>
        <taxon>Euteleostomi</taxon>
        <taxon>Actinopterygii</taxon>
        <taxon>Neopterygii</taxon>
        <taxon>Teleostei</taxon>
        <taxon>Neoteleostei</taxon>
        <taxon>Acanthomorphata</taxon>
        <taxon>Ovalentaria</taxon>
        <taxon>Atherinomorphae</taxon>
        <taxon>Cyprinodontiformes</taxon>
        <taxon>Fundulidae</taxon>
        <taxon>Fundulus</taxon>
    </lineage>
</organism>
<keyword evidence="3" id="KW-1185">Reference proteome</keyword>
<sequence length="117" mass="12200">MQQLDISVSLTGLFQSCSQLTCITGNRRRKPAGSARVSGGGRPGLASSSSSESGEDADEEDHADEGEGDQDEHQPQQPVDGLLGASAANQDSTGKNVSLKVLKTEQSASIVQRVVVF</sequence>
<dbReference type="AlphaFoldDB" id="A0A3Q2SWS5"/>
<name>A0A3Q2SWS5_FUNHE</name>
<evidence type="ECO:0000313" key="3">
    <source>
        <dbReference type="Proteomes" id="UP000265000"/>
    </source>
</evidence>
<protein>
    <submittedName>
        <fullName evidence="2">Uncharacterized protein</fullName>
    </submittedName>
</protein>
<evidence type="ECO:0000313" key="2">
    <source>
        <dbReference type="Ensembl" id="ENSFHEP00000004973.1"/>
    </source>
</evidence>
<feature type="region of interest" description="Disordered" evidence="1">
    <location>
        <begin position="25"/>
        <end position="91"/>
    </location>
</feature>
<accession>A0A3Q2SWS5</accession>